<evidence type="ECO:0000313" key="3">
    <source>
        <dbReference type="Proteomes" id="UP000296049"/>
    </source>
</evidence>
<feature type="compositionally biased region" description="Polar residues" evidence="1">
    <location>
        <begin position="230"/>
        <end position="239"/>
    </location>
</feature>
<gene>
    <name evidence="2" type="ORF">Anapl_12053</name>
</gene>
<dbReference type="Proteomes" id="UP000296049">
    <property type="component" value="Unassembled WGS sequence"/>
</dbReference>
<feature type="region of interest" description="Disordered" evidence="1">
    <location>
        <begin position="200"/>
        <end position="243"/>
    </location>
</feature>
<protein>
    <submittedName>
        <fullName evidence="2">Uncharacterized protein</fullName>
    </submittedName>
</protein>
<dbReference type="EMBL" id="KB742449">
    <property type="protein sequence ID" value="EOB08392.1"/>
    <property type="molecule type" value="Genomic_DNA"/>
</dbReference>
<organism evidence="2 3">
    <name type="scientific">Anas platyrhynchos</name>
    <name type="common">Mallard</name>
    <name type="synonym">Anas boschas</name>
    <dbReference type="NCBI Taxonomy" id="8839"/>
    <lineage>
        <taxon>Eukaryota</taxon>
        <taxon>Metazoa</taxon>
        <taxon>Chordata</taxon>
        <taxon>Craniata</taxon>
        <taxon>Vertebrata</taxon>
        <taxon>Euteleostomi</taxon>
        <taxon>Archelosauria</taxon>
        <taxon>Archosauria</taxon>
        <taxon>Dinosauria</taxon>
        <taxon>Saurischia</taxon>
        <taxon>Theropoda</taxon>
        <taxon>Coelurosauria</taxon>
        <taxon>Aves</taxon>
        <taxon>Neognathae</taxon>
        <taxon>Galloanserae</taxon>
        <taxon>Anseriformes</taxon>
        <taxon>Anatidae</taxon>
        <taxon>Anatinae</taxon>
        <taxon>Anas</taxon>
    </lineage>
</organism>
<dbReference type="AlphaFoldDB" id="R0KEE8"/>
<evidence type="ECO:0000313" key="2">
    <source>
        <dbReference type="EMBL" id="EOB08392.1"/>
    </source>
</evidence>
<proteinExistence type="predicted"/>
<reference evidence="3" key="1">
    <citation type="journal article" date="2013" name="Nat. Genet.">
        <title>The duck genome and transcriptome provide insight into an avian influenza virus reservoir species.</title>
        <authorList>
            <person name="Huang Y."/>
            <person name="Li Y."/>
            <person name="Burt D.W."/>
            <person name="Chen H."/>
            <person name="Zhang Y."/>
            <person name="Qian W."/>
            <person name="Kim H."/>
            <person name="Gan S."/>
            <person name="Zhao Y."/>
            <person name="Li J."/>
            <person name="Yi K."/>
            <person name="Feng H."/>
            <person name="Zhu P."/>
            <person name="Li B."/>
            <person name="Liu Q."/>
            <person name="Fairley S."/>
            <person name="Magor K.E."/>
            <person name="Du Z."/>
            <person name="Hu X."/>
            <person name="Goodman L."/>
            <person name="Tafer H."/>
            <person name="Vignal A."/>
            <person name="Lee T."/>
            <person name="Kim K.W."/>
            <person name="Sheng Z."/>
            <person name="An Y."/>
            <person name="Searle S."/>
            <person name="Herrero J."/>
            <person name="Groenen M.A."/>
            <person name="Crooijmans R.P."/>
            <person name="Faraut T."/>
            <person name="Cai Q."/>
            <person name="Webster R.G."/>
            <person name="Aldridge J.R."/>
            <person name="Warren W.C."/>
            <person name="Bartschat S."/>
            <person name="Kehr S."/>
            <person name="Marz M."/>
            <person name="Stadler P.F."/>
            <person name="Smith J."/>
            <person name="Kraus R.H."/>
            <person name="Zhao Y."/>
            <person name="Ren L."/>
            <person name="Fei J."/>
            <person name="Morisson M."/>
            <person name="Kaiser P."/>
            <person name="Griffin D.K."/>
            <person name="Rao M."/>
            <person name="Pitel F."/>
            <person name="Wang J."/>
            <person name="Li N."/>
        </authorList>
    </citation>
    <scope>NUCLEOTIDE SEQUENCE [LARGE SCALE GENOMIC DNA]</scope>
</reference>
<accession>R0KEE8</accession>
<evidence type="ECO:0000256" key="1">
    <source>
        <dbReference type="SAM" id="MobiDB-lite"/>
    </source>
</evidence>
<keyword evidence="3" id="KW-1185">Reference proteome</keyword>
<sequence>MSLTSITQQWPPDTTGDPCCSLGSYLLKVLLNAPLPALATFGESRSPARSMELVLVRKEGLATGSERIIGPKLEESSSQQSKSEVNHLSTIKGLLLDKTSSSDQVKASRTSLMPRVSLTARSPDHLLNSHRKRTKKTMKRLLTDLASALKYKDTGSRAAGQAPPLPQQCGVPTSDLSGLHSPMNWKALLQALASGLSSARGCTAASPSSEGGVGSEIEDASKSPKPKRFWQQNTESTPIQPFLPPDLRGGCDCQFTGNSLQDTIRNRANSRDNYCKTDHPTLQKAPRVFAVSESHQEVQRSLYLDGSIYFYPLGIISNTISESAPYKAASPPEPPAFRTRYPRKSCRKCLTMKRRLLLLGLRLVPQNATPEVLDVHQEGVENITASLFGMPSIHLICVRTATNHTGCFALRTWTFPLMHGTHRLEACMQYKFSENQDTRDKCTTSACQMNGHCIAKNTSGVERSRAIKVQATSAIAHTQLRKENNKEP</sequence>
<name>R0KEE8_ANAPL</name>